<evidence type="ECO:0000256" key="1">
    <source>
        <dbReference type="ARBA" id="ARBA00005254"/>
    </source>
</evidence>
<dbReference type="EMBL" id="JAMLDX010000009">
    <property type="protein sequence ID" value="MCP3731247.1"/>
    <property type="molecule type" value="Genomic_DNA"/>
</dbReference>
<dbReference type="Pfam" id="PF16113">
    <property type="entry name" value="ECH_2"/>
    <property type="match status" value="1"/>
</dbReference>
<dbReference type="Gene3D" id="3.90.226.10">
    <property type="entry name" value="2-enoyl-CoA Hydratase, Chain A, domain 1"/>
    <property type="match status" value="1"/>
</dbReference>
<dbReference type="CDD" id="cd06558">
    <property type="entry name" value="crotonase-like"/>
    <property type="match status" value="1"/>
</dbReference>
<dbReference type="SUPFAM" id="SSF52096">
    <property type="entry name" value="ClpP/crotonase"/>
    <property type="match status" value="1"/>
</dbReference>
<protein>
    <submittedName>
        <fullName evidence="3">Crotonase/enoyl-CoA hydratase family protein</fullName>
    </submittedName>
</protein>
<dbReference type="InterPro" id="IPR045004">
    <property type="entry name" value="ECH_dom"/>
</dbReference>
<sequence>MQTYKGRFLNEPKAVLFEVVGAVAVVTFNRPEKRNSLSNELVSEMRDALLEADARDDIHAVVLQGAGKDFCAGYDLITAYERYDDDGAGPDPSIPYRASAGSFDNDCWNMERFQTLPDVIYDMHKPVIAKVHGNCLAGGTDIALRCDMIVAAEDAKIGFPATRANGSPPAHMWTYHVGPQWAKRLLLTGDTLRGIDAARIGLVMEAVPADELDDYVMNLAARVALTDPELNAAHKRIVNIAMEQMGVRTVQRLAIEMDARAHLSTGPRRSGFKADMKEHGMKQALKNRDEPFGDSVIKLRALGRD</sequence>
<accession>A0A9X2KM32</accession>
<organism evidence="3 4">
    <name type="scientific">Sphingomonas tagetis</name>
    <dbReference type="NCBI Taxonomy" id="2949092"/>
    <lineage>
        <taxon>Bacteria</taxon>
        <taxon>Pseudomonadati</taxon>
        <taxon>Pseudomonadota</taxon>
        <taxon>Alphaproteobacteria</taxon>
        <taxon>Sphingomonadales</taxon>
        <taxon>Sphingomonadaceae</taxon>
        <taxon>Sphingomonas</taxon>
    </lineage>
</organism>
<feature type="domain" description="Enoyl-CoA hydratase/isomerase" evidence="2">
    <location>
        <begin position="24"/>
        <end position="238"/>
    </location>
</feature>
<reference evidence="3" key="1">
    <citation type="submission" date="2022-05" db="EMBL/GenBank/DDBJ databases">
        <title>Sphingomonas sp. strain MG17 Genome sequencing and assembly.</title>
        <authorList>
            <person name="Kim I."/>
        </authorList>
    </citation>
    <scope>NUCLEOTIDE SEQUENCE</scope>
    <source>
        <strain evidence="3">MG17</strain>
    </source>
</reference>
<dbReference type="InterPro" id="IPR018376">
    <property type="entry name" value="Enoyl-CoA_hyd/isom_CS"/>
</dbReference>
<name>A0A9X2KM32_9SPHN</name>
<evidence type="ECO:0000313" key="4">
    <source>
        <dbReference type="Proteomes" id="UP001139451"/>
    </source>
</evidence>
<dbReference type="GO" id="GO:0003824">
    <property type="term" value="F:catalytic activity"/>
    <property type="evidence" value="ECO:0007669"/>
    <property type="project" value="InterPro"/>
</dbReference>
<dbReference type="InterPro" id="IPR029045">
    <property type="entry name" value="ClpP/crotonase-like_dom_sf"/>
</dbReference>
<dbReference type="PANTHER" id="PTHR43802:SF1">
    <property type="entry name" value="IP11341P-RELATED"/>
    <property type="match status" value="1"/>
</dbReference>
<dbReference type="AlphaFoldDB" id="A0A9X2KM32"/>
<comment type="similarity">
    <text evidence="1">Belongs to the enoyl-CoA hydratase/isomerase family.</text>
</comment>
<gene>
    <name evidence="3" type="ORF">M9978_12500</name>
</gene>
<dbReference type="PROSITE" id="PS00166">
    <property type="entry name" value="ENOYL_COA_HYDRATASE"/>
    <property type="match status" value="1"/>
</dbReference>
<dbReference type="NCBIfam" id="NF006128">
    <property type="entry name" value="PRK08272.1"/>
    <property type="match status" value="1"/>
</dbReference>
<evidence type="ECO:0000313" key="3">
    <source>
        <dbReference type="EMBL" id="MCP3731247.1"/>
    </source>
</evidence>
<proteinExistence type="inferred from homology"/>
<dbReference type="Proteomes" id="UP001139451">
    <property type="component" value="Unassembled WGS sequence"/>
</dbReference>
<dbReference type="PANTHER" id="PTHR43802">
    <property type="entry name" value="ENOYL-COA HYDRATASE"/>
    <property type="match status" value="1"/>
</dbReference>
<evidence type="ECO:0000259" key="2">
    <source>
        <dbReference type="Pfam" id="PF16113"/>
    </source>
</evidence>
<keyword evidence="4" id="KW-1185">Reference proteome</keyword>
<dbReference type="RefSeq" id="WP_254293666.1">
    <property type="nucleotide sequence ID" value="NZ_JAMLDX010000009.1"/>
</dbReference>
<comment type="caution">
    <text evidence="3">The sequence shown here is derived from an EMBL/GenBank/DDBJ whole genome shotgun (WGS) entry which is preliminary data.</text>
</comment>